<name>C9PQA5_9PAST</name>
<reference evidence="11 12" key="1">
    <citation type="submission" date="2009-10" db="EMBL/GenBank/DDBJ databases">
        <authorList>
            <person name="Muzny D."/>
            <person name="Qin X."/>
            <person name="Deng J."/>
            <person name="Jiang H."/>
            <person name="Liu Y."/>
            <person name="Qu J."/>
            <person name="Song X.-Z."/>
            <person name="Zhang L."/>
            <person name="Thornton R."/>
            <person name="Coyle M."/>
            <person name="Francisco L."/>
            <person name="Jackson L."/>
            <person name="Javaid M."/>
            <person name="Korchina V."/>
            <person name="Kovar C."/>
            <person name="Mata R."/>
            <person name="Mathew T."/>
            <person name="Ngo R."/>
            <person name="Nguyen L."/>
            <person name="Nguyen N."/>
            <person name="Okwuonu G."/>
            <person name="Ongeri F."/>
            <person name="Pham C."/>
            <person name="Simmons D."/>
            <person name="Wilczek-Boney K."/>
            <person name="Hale W."/>
            <person name="Jakkamsetti A."/>
            <person name="Pham P."/>
            <person name="Ruth R."/>
            <person name="San Lucas F."/>
            <person name="Warren J."/>
            <person name="Zhang J."/>
            <person name="Zhao Z."/>
            <person name="Zhou C."/>
            <person name="Zhu D."/>
            <person name="Lee S."/>
            <person name="Bess C."/>
            <person name="Blankenburg K."/>
            <person name="Forbes L."/>
            <person name="Fu Q."/>
            <person name="Gubbala S."/>
            <person name="Hirani K."/>
            <person name="Jayaseelan J.C."/>
            <person name="Lara F."/>
            <person name="Munidasa M."/>
            <person name="Palculict T."/>
            <person name="Patil S."/>
            <person name="Pu L.-L."/>
            <person name="Saada N."/>
            <person name="Tang L."/>
            <person name="Weissenberger G."/>
            <person name="Zhu Y."/>
            <person name="Hemphill L."/>
            <person name="Shang Y."/>
            <person name="Youmans B."/>
            <person name="Ayvaz T."/>
            <person name="Ross M."/>
            <person name="Santibanez J."/>
            <person name="Aqrawi P."/>
            <person name="Gross S."/>
            <person name="Joshi V."/>
            <person name="Fowler G."/>
            <person name="Nazareth L."/>
            <person name="Reid J."/>
            <person name="Worley K."/>
            <person name="Petrosino J."/>
            <person name="Highlander S."/>
            <person name="Gibbs R."/>
        </authorList>
    </citation>
    <scope>NUCLEOTIDE SEQUENCE [LARGE SCALE GENOMIC DNA]</scope>
    <source>
        <strain evidence="11 12">ATCC 43325</strain>
    </source>
</reference>
<evidence type="ECO:0000256" key="6">
    <source>
        <dbReference type="ARBA" id="ARBA00022825"/>
    </source>
</evidence>
<gene>
    <name evidence="11" type="primary">pepE</name>
    <name evidence="11" type="ORF">HMPREF0621_1287</name>
</gene>
<dbReference type="GO" id="GO:0008236">
    <property type="term" value="F:serine-type peptidase activity"/>
    <property type="evidence" value="ECO:0007669"/>
    <property type="project" value="UniProtKB-KW"/>
</dbReference>
<keyword evidence="4" id="KW-0645">Protease</keyword>
<dbReference type="SUPFAM" id="SSF52317">
    <property type="entry name" value="Class I glutamine amidotransferase-like"/>
    <property type="match status" value="1"/>
</dbReference>
<organism evidence="11 12">
    <name type="scientific">Pasteurella dagmatis ATCC 43325</name>
    <dbReference type="NCBI Taxonomy" id="667128"/>
    <lineage>
        <taxon>Bacteria</taxon>
        <taxon>Pseudomonadati</taxon>
        <taxon>Pseudomonadota</taxon>
        <taxon>Gammaproteobacteria</taxon>
        <taxon>Pasteurellales</taxon>
        <taxon>Pasteurellaceae</taxon>
        <taxon>Pasteurella</taxon>
    </lineage>
</organism>
<proteinExistence type="inferred from homology"/>
<dbReference type="Pfam" id="PF03575">
    <property type="entry name" value="Peptidase_S51"/>
    <property type="match status" value="1"/>
</dbReference>
<protein>
    <recommendedName>
        <fullName evidence="9">dipeptidase E</fullName>
        <ecNumber evidence="9">3.4.13.21</ecNumber>
    </recommendedName>
    <alternativeName>
        <fullName evidence="10">Asp-specific dipeptidase</fullName>
    </alternativeName>
</protein>
<evidence type="ECO:0000256" key="4">
    <source>
        <dbReference type="ARBA" id="ARBA00022670"/>
    </source>
</evidence>
<dbReference type="GO" id="GO:0016805">
    <property type="term" value="F:dipeptidase activity"/>
    <property type="evidence" value="ECO:0007669"/>
    <property type="project" value="UniProtKB-KW"/>
</dbReference>
<comment type="catalytic activity">
    <reaction evidence="8">
        <text>Dipeptidase E catalyzes the hydrolysis of dipeptides Asp-|-Xaa. It does not act on peptides with N-terminal Glu, Asn or Gln, nor does it cleave isoaspartyl peptides.</text>
        <dbReference type="EC" id="3.4.13.21"/>
    </reaction>
</comment>
<dbReference type="HOGENOM" id="CLU_071689_0_0_6"/>
<evidence type="ECO:0000256" key="8">
    <source>
        <dbReference type="ARBA" id="ARBA00050239"/>
    </source>
</evidence>
<evidence type="ECO:0000256" key="3">
    <source>
        <dbReference type="ARBA" id="ARBA00022490"/>
    </source>
</evidence>
<keyword evidence="6" id="KW-0720">Serine protease</keyword>
<dbReference type="GO" id="GO:0005737">
    <property type="term" value="C:cytoplasm"/>
    <property type="evidence" value="ECO:0007669"/>
    <property type="project" value="UniProtKB-SubCell"/>
</dbReference>
<dbReference type="GO" id="GO:0006508">
    <property type="term" value="P:proteolysis"/>
    <property type="evidence" value="ECO:0007669"/>
    <property type="project" value="UniProtKB-KW"/>
</dbReference>
<sequence length="243" mass="27292">MFYLMEESIMKQMLLMSGSKYKETDYLVHTIPWLKSFLAKYEGKKIAFVPYAGVRQTYAQYEQKVQKALADLNMEIISVHHGEKHIDIIAQADVIAIGGGNTFCLLKGLYEHQLLRLIRDKVTAGTPYFGWSAGANVAGSSIMTTNDMPITYPPSFEALNLFPHQINPHFISGKMQGHNGESREERLAEFLIVNPDAKVYALPEGTALHIHGDDMTVLGEQDVLCFTENMQLTTIPTKTTLTY</sequence>
<dbReference type="EMBL" id="ACZR01000013">
    <property type="protein sequence ID" value="EEX50216.1"/>
    <property type="molecule type" value="Genomic_DNA"/>
</dbReference>
<dbReference type="MEROPS" id="S51.001"/>
<evidence type="ECO:0000256" key="1">
    <source>
        <dbReference type="ARBA" id="ARBA00004496"/>
    </source>
</evidence>
<evidence type="ECO:0000256" key="5">
    <source>
        <dbReference type="ARBA" id="ARBA00022801"/>
    </source>
</evidence>
<keyword evidence="5 11" id="KW-0378">Hydrolase</keyword>
<accession>C9PQA5</accession>
<evidence type="ECO:0000256" key="2">
    <source>
        <dbReference type="ARBA" id="ARBA00006534"/>
    </source>
</evidence>
<keyword evidence="7 11" id="KW-0224">Dipeptidase</keyword>
<dbReference type="InterPro" id="IPR005320">
    <property type="entry name" value="Peptidase_S51"/>
</dbReference>
<evidence type="ECO:0000313" key="11">
    <source>
        <dbReference type="EMBL" id="EEX50216.1"/>
    </source>
</evidence>
<evidence type="ECO:0000256" key="7">
    <source>
        <dbReference type="ARBA" id="ARBA00022997"/>
    </source>
</evidence>
<evidence type="ECO:0000313" key="12">
    <source>
        <dbReference type="Proteomes" id="UP000005519"/>
    </source>
</evidence>
<dbReference type="AlphaFoldDB" id="C9PQA5"/>
<evidence type="ECO:0000256" key="10">
    <source>
        <dbReference type="ARBA" id="ARBA00075877"/>
    </source>
</evidence>
<dbReference type="STRING" id="667128.HMPREF0621_1287"/>
<comment type="caution">
    <text evidence="11">The sequence shown here is derived from an EMBL/GenBank/DDBJ whole genome shotgun (WGS) entry which is preliminary data.</text>
</comment>
<dbReference type="InterPro" id="IPR029062">
    <property type="entry name" value="Class_I_gatase-like"/>
</dbReference>
<comment type="similarity">
    <text evidence="2">Belongs to the peptidase S51 family.</text>
</comment>
<dbReference type="Gene3D" id="3.40.50.880">
    <property type="match status" value="1"/>
</dbReference>
<dbReference type="PANTHER" id="PTHR20842">
    <property type="entry name" value="PROTEASE S51 ALPHA-ASPARTYL DIPEPTIDASE"/>
    <property type="match status" value="1"/>
</dbReference>
<dbReference type="FunFam" id="3.40.50.880:FF:000007">
    <property type="entry name" value="Peptidase E"/>
    <property type="match status" value="1"/>
</dbReference>
<keyword evidence="3" id="KW-0963">Cytoplasm</keyword>
<comment type="subcellular location">
    <subcellularLocation>
        <location evidence="1">Cytoplasm</location>
    </subcellularLocation>
</comment>
<keyword evidence="12" id="KW-1185">Reference proteome</keyword>
<dbReference type="EC" id="3.4.13.21" evidence="9"/>
<dbReference type="Proteomes" id="UP000005519">
    <property type="component" value="Unassembled WGS sequence"/>
</dbReference>
<dbReference type="NCBIfam" id="NF003642">
    <property type="entry name" value="PRK05282.1"/>
    <property type="match status" value="1"/>
</dbReference>
<dbReference type="PANTHER" id="PTHR20842:SF0">
    <property type="entry name" value="ALPHA-ASPARTYL DIPEPTIDASE"/>
    <property type="match status" value="1"/>
</dbReference>
<dbReference type="CDD" id="cd03146">
    <property type="entry name" value="GAT1_Peptidase_E"/>
    <property type="match status" value="1"/>
</dbReference>
<evidence type="ECO:0000256" key="9">
    <source>
        <dbReference type="ARBA" id="ARBA00066675"/>
    </source>
</evidence>